<feature type="region of interest" description="Disordered" evidence="1">
    <location>
        <begin position="300"/>
        <end position="452"/>
    </location>
</feature>
<feature type="compositionally biased region" description="Polar residues" evidence="1">
    <location>
        <begin position="409"/>
        <end position="421"/>
    </location>
</feature>
<evidence type="ECO:0000313" key="3">
    <source>
        <dbReference type="EMBL" id="PNW78819.1"/>
    </source>
</evidence>
<dbReference type="SUPFAM" id="SSF56235">
    <property type="entry name" value="N-terminal nucleophile aminohydrolases (Ntn hydrolases)"/>
    <property type="match status" value="1"/>
</dbReference>
<dbReference type="Proteomes" id="UP000006906">
    <property type="component" value="Chromosome 9"/>
</dbReference>
<feature type="compositionally biased region" description="Low complexity" evidence="1">
    <location>
        <begin position="354"/>
        <end position="373"/>
    </location>
</feature>
<proteinExistence type="predicted"/>
<dbReference type="RefSeq" id="XP_042921155.1">
    <property type="nucleotide sequence ID" value="XM_043065583.1"/>
</dbReference>
<dbReference type="OrthoDB" id="2019121at2759"/>
<gene>
    <name evidence="3" type="ORF">CHLRE_09g391171v5</name>
</gene>
<dbReference type="Pfam" id="PF13537">
    <property type="entry name" value="GATase_7"/>
    <property type="match status" value="1"/>
</dbReference>
<evidence type="ECO:0000259" key="2">
    <source>
        <dbReference type="Pfam" id="PF13537"/>
    </source>
</evidence>
<sequence length="481" mass="50818">MAALFICVVQQKVIEFNIADQQLHRAQKDEDLRAELSALQPPADVTGSSSKSAADPLVQPGGGCLLLSPAPTTSVANVGSAVCVFEGILSNAAALAEAYAPVPEDEPSPAVISLSNAQLICHMYAQAGVDLLGLLRGSFTFVLYESKTSRVLAARDGSGRCPLFQGRTGRDSLALSCSRQLLEGLAGCHDVVEFMPGDYKYGWSATPRRYQPADSAKLSRRSLDGHHGGAGVGSASGSRRSSVDLQHGGAGGSSSRPGSRRTSLDFHDPHAPAAAASMSPLHPHPHRTYVVTAEDPRIHKAQAGAAAAAVGQQSPPHYHGSQQQQHRPGSGRRTSMDRRRSVDQQGPWRLGSEQLQQHQQHQQQQQQAAQGQLKEANHKPQQTQGQGQQGAGGRRRSMSSRDGRASLDGRSNASSTDSRSTAPKAAQPQKAKEAAKASAHDDHKDSAACSLRVDAPEWKPTWVAAAGAHKQPAPVEAVTAP</sequence>
<dbReference type="GeneID" id="5720648"/>
<dbReference type="STRING" id="3055.A0A2K3DE63"/>
<dbReference type="InterPro" id="IPR029055">
    <property type="entry name" value="Ntn_hydrolases_N"/>
</dbReference>
<protein>
    <recommendedName>
        <fullName evidence="2">Glutamine amidotransferase type-2 domain-containing protein</fullName>
    </recommendedName>
</protein>
<feature type="compositionally biased region" description="Low complexity" evidence="1">
    <location>
        <begin position="271"/>
        <end position="281"/>
    </location>
</feature>
<feature type="region of interest" description="Disordered" evidence="1">
    <location>
        <begin position="214"/>
        <end position="286"/>
    </location>
</feature>
<dbReference type="KEGG" id="cre:CHLRE_09g391171v5"/>
<name>A0A2K3DE63_CHLRE</name>
<feature type="compositionally biased region" description="Low complexity" evidence="1">
    <location>
        <begin position="301"/>
        <end position="313"/>
    </location>
</feature>
<dbReference type="Gramene" id="PNW78819">
    <property type="protein sequence ID" value="PNW78819"/>
    <property type="gene ID" value="CHLRE_09g391171v5"/>
</dbReference>
<dbReference type="InParanoid" id="A0A2K3DE63"/>
<dbReference type="InterPro" id="IPR017932">
    <property type="entry name" value="GATase_2_dom"/>
</dbReference>
<evidence type="ECO:0000313" key="4">
    <source>
        <dbReference type="Proteomes" id="UP000006906"/>
    </source>
</evidence>
<reference evidence="3 4" key="1">
    <citation type="journal article" date="2007" name="Science">
        <title>The Chlamydomonas genome reveals the evolution of key animal and plant functions.</title>
        <authorList>
            <person name="Merchant S.S."/>
            <person name="Prochnik S.E."/>
            <person name="Vallon O."/>
            <person name="Harris E.H."/>
            <person name="Karpowicz S.J."/>
            <person name="Witman G.B."/>
            <person name="Terry A."/>
            <person name="Salamov A."/>
            <person name="Fritz-Laylin L.K."/>
            <person name="Marechal-Drouard L."/>
            <person name="Marshall W.F."/>
            <person name="Qu L.H."/>
            <person name="Nelson D.R."/>
            <person name="Sanderfoot A.A."/>
            <person name="Spalding M.H."/>
            <person name="Kapitonov V.V."/>
            <person name="Ren Q."/>
            <person name="Ferris P."/>
            <person name="Lindquist E."/>
            <person name="Shapiro H."/>
            <person name="Lucas S.M."/>
            <person name="Grimwood J."/>
            <person name="Schmutz J."/>
            <person name="Cardol P."/>
            <person name="Cerutti H."/>
            <person name="Chanfreau G."/>
            <person name="Chen C.L."/>
            <person name="Cognat V."/>
            <person name="Croft M.T."/>
            <person name="Dent R."/>
            <person name="Dutcher S."/>
            <person name="Fernandez E."/>
            <person name="Fukuzawa H."/>
            <person name="Gonzalez-Ballester D."/>
            <person name="Gonzalez-Halphen D."/>
            <person name="Hallmann A."/>
            <person name="Hanikenne M."/>
            <person name="Hippler M."/>
            <person name="Inwood W."/>
            <person name="Jabbari K."/>
            <person name="Kalanon M."/>
            <person name="Kuras R."/>
            <person name="Lefebvre P.A."/>
            <person name="Lemaire S.D."/>
            <person name="Lobanov A.V."/>
            <person name="Lohr M."/>
            <person name="Manuell A."/>
            <person name="Meier I."/>
            <person name="Mets L."/>
            <person name="Mittag M."/>
            <person name="Mittelmeier T."/>
            <person name="Moroney J.V."/>
            <person name="Moseley J."/>
            <person name="Napoli C."/>
            <person name="Nedelcu A.M."/>
            <person name="Niyogi K."/>
            <person name="Novoselov S.V."/>
            <person name="Paulsen I.T."/>
            <person name="Pazour G."/>
            <person name="Purton S."/>
            <person name="Ral J.P."/>
            <person name="Riano-Pachon D.M."/>
            <person name="Riekhof W."/>
            <person name="Rymarquis L."/>
            <person name="Schroda M."/>
            <person name="Stern D."/>
            <person name="Umen J."/>
            <person name="Willows R."/>
            <person name="Wilson N."/>
            <person name="Zimmer S.L."/>
            <person name="Allmer J."/>
            <person name="Balk J."/>
            <person name="Bisova K."/>
            <person name="Chen C.J."/>
            <person name="Elias M."/>
            <person name="Gendler K."/>
            <person name="Hauser C."/>
            <person name="Lamb M.R."/>
            <person name="Ledford H."/>
            <person name="Long J.C."/>
            <person name="Minagawa J."/>
            <person name="Page M.D."/>
            <person name="Pan J."/>
            <person name="Pootakham W."/>
            <person name="Roje S."/>
            <person name="Rose A."/>
            <person name="Stahlberg E."/>
            <person name="Terauchi A.M."/>
            <person name="Yang P."/>
            <person name="Ball S."/>
            <person name="Bowler C."/>
            <person name="Dieckmann C.L."/>
            <person name="Gladyshev V.N."/>
            <person name="Green P."/>
            <person name="Jorgensen R."/>
            <person name="Mayfield S."/>
            <person name="Mueller-Roeber B."/>
            <person name="Rajamani S."/>
            <person name="Sayre R.T."/>
            <person name="Brokstein P."/>
            <person name="Dubchak I."/>
            <person name="Goodstein D."/>
            <person name="Hornick L."/>
            <person name="Huang Y.W."/>
            <person name="Jhaveri J."/>
            <person name="Luo Y."/>
            <person name="Martinez D."/>
            <person name="Ngau W.C."/>
            <person name="Otillar B."/>
            <person name="Poliakov A."/>
            <person name="Porter A."/>
            <person name="Szajkowski L."/>
            <person name="Werner G."/>
            <person name="Zhou K."/>
            <person name="Grigoriev I.V."/>
            <person name="Rokhsar D.S."/>
            <person name="Grossman A.R."/>
        </authorList>
    </citation>
    <scope>NUCLEOTIDE SEQUENCE [LARGE SCALE GENOMIC DNA]</scope>
    <source>
        <strain evidence="4">CC-503</strain>
    </source>
</reference>
<dbReference type="Gene3D" id="3.60.20.10">
    <property type="entry name" value="Glutamine Phosphoribosylpyrophosphate, subunit 1, domain 1"/>
    <property type="match status" value="1"/>
</dbReference>
<dbReference type="ExpressionAtlas" id="A0A2K3DE63">
    <property type="expression patterns" value="baseline and differential"/>
</dbReference>
<feature type="domain" description="Glutamine amidotransferase type-2" evidence="2">
    <location>
        <begin position="77"/>
        <end position="179"/>
    </location>
</feature>
<organism evidence="3 4">
    <name type="scientific">Chlamydomonas reinhardtii</name>
    <name type="common">Chlamydomonas smithii</name>
    <dbReference type="NCBI Taxonomy" id="3055"/>
    <lineage>
        <taxon>Eukaryota</taxon>
        <taxon>Viridiplantae</taxon>
        <taxon>Chlorophyta</taxon>
        <taxon>core chlorophytes</taxon>
        <taxon>Chlorophyceae</taxon>
        <taxon>CS clade</taxon>
        <taxon>Chlamydomonadales</taxon>
        <taxon>Chlamydomonadaceae</taxon>
        <taxon>Chlamydomonas</taxon>
    </lineage>
</organism>
<accession>A0A2K3DE63</accession>
<keyword evidence="4" id="KW-1185">Reference proteome</keyword>
<dbReference type="EMBL" id="CM008970">
    <property type="protein sequence ID" value="PNW78819.1"/>
    <property type="molecule type" value="Genomic_DNA"/>
</dbReference>
<dbReference type="AlphaFoldDB" id="A0A2K3DE63"/>
<feature type="compositionally biased region" description="Low complexity" evidence="1">
    <location>
        <begin position="235"/>
        <end position="245"/>
    </location>
</feature>
<evidence type="ECO:0000256" key="1">
    <source>
        <dbReference type="SAM" id="MobiDB-lite"/>
    </source>
</evidence>
<feature type="compositionally biased region" description="Basic and acidic residues" evidence="1">
    <location>
        <begin position="430"/>
        <end position="446"/>
    </location>
</feature>